<evidence type="ECO:0000259" key="2">
    <source>
        <dbReference type="Pfam" id="PF13439"/>
    </source>
</evidence>
<feature type="domain" description="Glycosyltransferase subfamily 4-like N-terminal" evidence="2">
    <location>
        <begin position="80"/>
        <end position="245"/>
    </location>
</feature>
<dbReference type="Gene3D" id="3.40.50.2000">
    <property type="entry name" value="Glycogen Phosphorylase B"/>
    <property type="match status" value="1"/>
</dbReference>
<feature type="compositionally biased region" description="Basic and acidic residues" evidence="1">
    <location>
        <begin position="19"/>
        <end position="31"/>
    </location>
</feature>
<feature type="region of interest" description="Disordered" evidence="1">
    <location>
        <begin position="1"/>
        <end position="34"/>
    </location>
</feature>
<comment type="caution">
    <text evidence="3">The sequence shown here is derived from an EMBL/GenBank/DDBJ whole genome shotgun (WGS) entry which is preliminary data.</text>
</comment>
<gene>
    <name evidence="3" type="ORF">GCT13_18030</name>
</gene>
<organism evidence="3 4">
    <name type="scientific">Paraburkholderia franconis</name>
    <dbReference type="NCBI Taxonomy" id="2654983"/>
    <lineage>
        <taxon>Bacteria</taxon>
        <taxon>Pseudomonadati</taxon>
        <taxon>Pseudomonadota</taxon>
        <taxon>Betaproteobacteria</taxon>
        <taxon>Burkholderiales</taxon>
        <taxon>Burkholderiaceae</taxon>
        <taxon>Paraburkholderia</taxon>
    </lineage>
</organism>
<keyword evidence="3" id="KW-0808">Transferase</keyword>
<keyword evidence="4" id="KW-1185">Reference proteome</keyword>
<accession>A0A7X1NB64</accession>
<proteinExistence type="predicted"/>
<dbReference type="Pfam" id="PF13439">
    <property type="entry name" value="Glyco_transf_4"/>
    <property type="match status" value="1"/>
</dbReference>
<dbReference type="SUPFAM" id="SSF53756">
    <property type="entry name" value="UDP-Glycosyltransferase/glycogen phosphorylase"/>
    <property type="match status" value="1"/>
</dbReference>
<dbReference type="Proteomes" id="UP000484381">
    <property type="component" value="Unassembled WGS sequence"/>
</dbReference>
<dbReference type="EMBL" id="WHNP01000015">
    <property type="protein sequence ID" value="MPW18752.1"/>
    <property type="molecule type" value="Genomic_DNA"/>
</dbReference>
<dbReference type="AlphaFoldDB" id="A0A7X1NB64"/>
<evidence type="ECO:0000256" key="1">
    <source>
        <dbReference type="SAM" id="MobiDB-lite"/>
    </source>
</evidence>
<dbReference type="GO" id="GO:0016757">
    <property type="term" value="F:glycosyltransferase activity"/>
    <property type="evidence" value="ECO:0007669"/>
    <property type="project" value="UniProtKB-ARBA"/>
</dbReference>
<name>A0A7X1NB64_9BURK</name>
<sequence length="479" mass="53248">MHATAHGRGVLSRPLDTQESVRRREGQRTHCDVPAPPLYASTSYRSVRCARAVMMVTLDRWRSHRPVLLITCFNADAPTSGYATRVLQMVDSYTARGFDVNVLRFVPIAHCAQSWGAPLKERGARRVIECVAPPISRYEFGRRLAVYWCRPLVFAARLLLRPAIVQAEGHEAAAVTLWRGKGALQVADLHGALPEETEYRRQRQHGSLARAPRWFHCHEARVLRACDAYLVVSNGMVSHLHKKLGKAAFHKKAFLLDVKSSARFMHATARVTRENYGIADEEIVIVYSGGTQAYQRLPAIASFVATLGAYVERLRFVVFTADPDGARCQLERLTDGIQTIVASVAPSELHAHLRVGDFGIIFRDDHVINRVASPTKIWEYLLSDLHVICNHAAGNAAEAAGALNAALVVDPDPTSDQWPAIAKAVATIVQKRRAAPGLVATTAEEYLQREGDWESRFDAWLSHLRTLAAPRRGLWETLP</sequence>
<evidence type="ECO:0000313" key="3">
    <source>
        <dbReference type="EMBL" id="MPW18752.1"/>
    </source>
</evidence>
<reference evidence="3 4" key="1">
    <citation type="submission" date="2019-10" db="EMBL/GenBank/DDBJ databases">
        <title>Paraburkholderia sp. isolated from nodules of Mimosa pudica from Brazilian Atlantic Forest soils.</title>
        <authorList>
            <person name="Paulitsch F."/>
            <person name="Hungria M."/>
            <person name="Dall'Agnol R."/>
        </authorList>
    </citation>
    <scope>NUCLEOTIDE SEQUENCE [LARGE SCALE GENOMIC DNA]</scope>
    <source>
        <strain evidence="3 4">CNPSo 3157</strain>
    </source>
</reference>
<dbReference type="InterPro" id="IPR028098">
    <property type="entry name" value="Glyco_trans_4-like_N"/>
</dbReference>
<evidence type="ECO:0000313" key="4">
    <source>
        <dbReference type="Proteomes" id="UP000484381"/>
    </source>
</evidence>
<protein>
    <submittedName>
        <fullName evidence="3">Glycosyltransferase</fullName>
    </submittedName>
</protein>